<evidence type="ECO:0000256" key="10">
    <source>
        <dbReference type="ARBA" id="ARBA00022898"/>
    </source>
</evidence>
<feature type="binding site" evidence="19">
    <location>
        <position position="315"/>
    </location>
    <ligand>
        <name>substrate</name>
    </ligand>
</feature>
<dbReference type="OMA" id="MSHANDY"/>
<reference evidence="23" key="1">
    <citation type="journal article" date="2002" name="Science">
        <title>The draft genome of Ciona intestinalis: insights into chordate and vertebrate origins.</title>
        <authorList>
            <person name="Dehal P."/>
            <person name="Satou Y."/>
            <person name="Campbell R.K."/>
            <person name="Chapman J."/>
            <person name="Degnan B."/>
            <person name="De Tomaso A."/>
            <person name="Davidson B."/>
            <person name="Di Gregorio A."/>
            <person name="Gelpke M."/>
            <person name="Goodstein D.M."/>
            <person name="Harafuji N."/>
            <person name="Hastings K.E."/>
            <person name="Ho I."/>
            <person name="Hotta K."/>
            <person name="Huang W."/>
            <person name="Kawashima T."/>
            <person name="Lemaire P."/>
            <person name="Martinez D."/>
            <person name="Meinertzhagen I.A."/>
            <person name="Necula S."/>
            <person name="Nonaka M."/>
            <person name="Putnam N."/>
            <person name="Rash S."/>
            <person name="Saiga H."/>
            <person name="Satake M."/>
            <person name="Terry A."/>
            <person name="Yamada L."/>
            <person name="Wang H.G."/>
            <person name="Awazu S."/>
            <person name="Azumi K."/>
            <person name="Boore J."/>
            <person name="Branno M."/>
            <person name="Chin-Bow S."/>
            <person name="DeSantis R."/>
            <person name="Doyle S."/>
            <person name="Francino P."/>
            <person name="Keys D.N."/>
            <person name="Haga S."/>
            <person name="Hayashi H."/>
            <person name="Hino K."/>
            <person name="Imai K.S."/>
            <person name="Inaba K."/>
            <person name="Kano S."/>
            <person name="Kobayashi K."/>
            <person name="Kobayashi M."/>
            <person name="Lee B.I."/>
            <person name="Makabe K.W."/>
            <person name="Manohar C."/>
            <person name="Matassi G."/>
            <person name="Medina M."/>
            <person name="Mochizuki Y."/>
            <person name="Mount S."/>
            <person name="Morishita T."/>
            <person name="Miura S."/>
            <person name="Nakayama A."/>
            <person name="Nishizaka S."/>
            <person name="Nomoto H."/>
            <person name="Ohta F."/>
            <person name="Oishi K."/>
            <person name="Rigoutsos I."/>
            <person name="Sano M."/>
            <person name="Sasaki A."/>
            <person name="Sasakura Y."/>
            <person name="Shoguchi E."/>
            <person name="Shin-i T."/>
            <person name="Spagnuolo A."/>
            <person name="Stainier D."/>
            <person name="Suzuki M.M."/>
            <person name="Tassy O."/>
            <person name="Takatori N."/>
            <person name="Tokuoka M."/>
            <person name="Yagi K."/>
            <person name="Yoshizaki F."/>
            <person name="Wada S."/>
            <person name="Zhang C."/>
            <person name="Hyatt P.D."/>
            <person name="Larimer F."/>
            <person name="Detter C."/>
            <person name="Doggett N."/>
            <person name="Glavina T."/>
            <person name="Hawkins T."/>
            <person name="Richardson P."/>
            <person name="Lucas S."/>
            <person name="Kohara Y."/>
            <person name="Levine M."/>
            <person name="Satoh N."/>
            <person name="Rokhsar D.S."/>
        </authorList>
    </citation>
    <scope>NUCLEOTIDE SEQUENCE [LARGE SCALE GENOMIC DNA]</scope>
</reference>
<comment type="subunit">
    <text evidence="13">Homotetramer formed by a catalytic dimer and a non-catalytic dimer serving as a binding platform that orients tRNASec for catalysis. Each tetramer binds the CCA ends of two tRNAs which point to the active sites of the catalytic dimer.</text>
</comment>
<keyword evidence="8 18" id="KW-0808">Transferase</keyword>
<dbReference type="InterPro" id="IPR008829">
    <property type="entry name" value="SepSecS/SepCysS"/>
</dbReference>
<evidence type="ECO:0000313" key="23">
    <source>
        <dbReference type="Proteomes" id="UP000008144"/>
    </source>
</evidence>
<comment type="catalytic activity">
    <reaction evidence="17 18">
        <text>O-phospho-L-seryl-tRNA(Sec) + selenophosphate + H2O = L-selenocysteinyl-tRNA(Sec) + 2 phosphate</text>
        <dbReference type="Rhea" id="RHEA:25041"/>
        <dbReference type="Rhea" id="RHEA-COMP:9743"/>
        <dbReference type="Rhea" id="RHEA-COMP:9947"/>
        <dbReference type="ChEBI" id="CHEBI:15377"/>
        <dbReference type="ChEBI" id="CHEBI:16144"/>
        <dbReference type="ChEBI" id="CHEBI:43474"/>
        <dbReference type="ChEBI" id="CHEBI:78551"/>
        <dbReference type="ChEBI" id="CHEBI:78573"/>
        <dbReference type="EC" id="2.9.1.2"/>
    </reaction>
</comment>
<dbReference type="GO" id="GO:0001514">
    <property type="term" value="P:selenocysteine incorporation"/>
    <property type="evidence" value="ECO:0000318"/>
    <property type="project" value="GO_Central"/>
</dbReference>
<evidence type="ECO:0000256" key="9">
    <source>
        <dbReference type="ARBA" id="ARBA00022884"/>
    </source>
</evidence>
<keyword evidence="18" id="KW-0963">Cytoplasm</keyword>
<accession>F7BMR9</accession>
<keyword evidence="21" id="KW-1133">Transmembrane helix</keyword>
<evidence type="ECO:0000256" key="19">
    <source>
        <dbReference type="PIRSR" id="PIRSR017689-1"/>
    </source>
</evidence>
<keyword evidence="21" id="KW-0472">Membrane</keyword>
<evidence type="ECO:0000256" key="1">
    <source>
        <dbReference type="ARBA" id="ARBA00001933"/>
    </source>
</evidence>
<evidence type="ECO:0000256" key="5">
    <source>
        <dbReference type="ARBA" id="ARBA00012464"/>
    </source>
</evidence>
<reference evidence="22" key="4">
    <citation type="submission" date="2025-09" db="UniProtKB">
        <authorList>
            <consortium name="Ensembl"/>
        </authorList>
    </citation>
    <scope>IDENTIFICATION</scope>
</reference>
<comment type="similarity">
    <text evidence="4 18">Belongs to the SepSecS family.</text>
</comment>
<keyword evidence="10 18" id="KW-0663">Pyridoxal phosphate</keyword>
<dbReference type="EMBL" id="EAAA01001551">
    <property type="status" value="NOT_ANNOTATED_CDS"/>
    <property type="molecule type" value="Genomic_DNA"/>
</dbReference>
<dbReference type="PIRSF" id="PIRSF017689">
    <property type="entry name" value="SepSecS"/>
    <property type="match status" value="1"/>
</dbReference>
<dbReference type="Pfam" id="PF05889">
    <property type="entry name" value="SepSecS"/>
    <property type="match status" value="1"/>
</dbReference>
<keyword evidence="12 18" id="KW-0711">Selenium</keyword>
<dbReference type="GO" id="GO:0005737">
    <property type="term" value="C:cytoplasm"/>
    <property type="evidence" value="ECO:0007669"/>
    <property type="project" value="UniProtKB-SubCell"/>
</dbReference>
<dbReference type="FunCoup" id="F7BMR9">
    <property type="interactions" value="72"/>
</dbReference>
<keyword evidence="23" id="KW-1185">Reference proteome</keyword>
<dbReference type="InterPro" id="IPR019872">
    <property type="entry name" value="Sec-tRNA_Se_transferase"/>
</dbReference>
<evidence type="ECO:0000256" key="15">
    <source>
        <dbReference type="ARBA" id="ARBA00032048"/>
    </source>
</evidence>
<comment type="function">
    <text evidence="2 18">Converts O-phosphoseryl-tRNA(Sec) to selenocysteinyl-tRNA(Sec) required for selenoprotein biosynthesis.</text>
</comment>
<evidence type="ECO:0000256" key="11">
    <source>
        <dbReference type="ARBA" id="ARBA00022917"/>
    </source>
</evidence>
<evidence type="ECO:0000256" key="21">
    <source>
        <dbReference type="SAM" id="Phobius"/>
    </source>
</evidence>
<dbReference type="STRING" id="7719.ENSCINP00000008974"/>
<feature type="binding site" evidence="19">
    <location>
        <position position="464"/>
    </location>
    <ligand>
        <name>tRNA</name>
        <dbReference type="ChEBI" id="CHEBI:17843"/>
    </ligand>
</feature>
<dbReference type="PANTHER" id="PTHR12944">
    <property type="entry name" value="SOLUBLE LIVER ANTIGEN/LIVER PANCREAS ANTIGEN"/>
    <property type="match status" value="1"/>
</dbReference>
<feature type="transmembrane region" description="Helical" evidence="21">
    <location>
        <begin position="138"/>
        <end position="155"/>
    </location>
</feature>
<feature type="binding site" evidence="19">
    <location>
        <position position="399"/>
    </location>
    <ligand>
        <name>tRNA</name>
        <dbReference type="ChEBI" id="CHEBI:17843"/>
    </ligand>
</feature>
<dbReference type="EC" id="2.9.1.2" evidence="5 18"/>
<evidence type="ECO:0000256" key="13">
    <source>
        <dbReference type="ARBA" id="ARBA00026053"/>
    </source>
</evidence>
<dbReference type="SUPFAM" id="SSF53383">
    <property type="entry name" value="PLP-dependent transferases"/>
    <property type="match status" value="1"/>
</dbReference>
<feature type="binding site" evidence="19">
    <location>
        <position position="98"/>
    </location>
    <ligand>
        <name>substrate</name>
    </ligand>
</feature>
<dbReference type="GO" id="GO:0098621">
    <property type="term" value="F:O-phosphoseryl-tRNA(Sec) selenium transferase activity"/>
    <property type="evidence" value="ECO:0007669"/>
    <property type="project" value="UniProtKB-EC"/>
</dbReference>
<evidence type="ECO:0000256" key="3">
    <source>
        <dbReference type="ARBA" id="ARBA00004822"/>
    </source>
</evidence>
<comment type="cofactor">
    <cofactor evidence="1 18 20">
        <name>pyridoxal 5'-phosphate</name>
        <dbReference type="ChEBI" id="CHEBI:597326"/>
    </cofactor>
</comment>
<evidence type="ECO:0000256" key="12">
    <source>
        <dbReference type="ARBA" id="ARBA00023266"/>
    </source>
</evidence>
<keyword evidence="21" id="KW-0812">Transmembrane</keyword>
<evidence type="ECO:0000256" key="14">
    <source>
        <dbReference type="ARBA" id="ARBA00030669"/>
    </source>
</evidence>
<dbReference type="InterPro" id="IPR015424">
    <property type="entry name" value="PyrdxlP-dep_Trfase"/>
</dbReference>
<protein>
    <recommendedName>
        <fullName evidence="6 18">O-phosphoseryl-tRNA(Sec) selenium transferase</fullName>
        <ecNumber evidence="5 18">2.9.1.2</ecNumber>
    </recommendedName>
    <alternativeName>
        <fullName evidence="14 18">Selenocysteine synthase</fullName>
    </alternativeName>
    <alternativeName>
        <fullName evidence="15 18">Selenocysteinyl-tRNA(Sec) synthase</fullName>
    </alternativeName>
    <alternativeName>
        <fullName evidence="16 18">Sep-tRNA:Sec-tRNA synthase</fullName>
    </alternativeName>
</protein>
<keyword evidence="7 18" id="KW-0820">tRNA-binding</keyword>
<feature type="binding site" evidence="19">
    <location>
        <position position="272"/>
    </location>
    <ligand>
        <name>tRNA</name>
        <dbReference type="ChEBI" id="CHEBI:17843"/>
    </ligand>
</feature>
<dbReference type="AlphaFoldDB" id="F7BMR9"/>
<dbReference type="GeneTree" id="ENSGT00390000007332"/>
<dbReference type="GO" id="GO:0001717">
    <property type="term" value="P:conversion of seryl-tRNAsec to selenocys-tRNAsec"/>
    <property type="evidence" value="ECO:0007669"/>
    <property type="project" value="UniProtKB-UniRule"/>
</dbReference>
<keyword evidence="9 18" id="KW-0694">RNA-binding</keyword>
<reference evidence="22" key="2">
    <citation type="journal article" date="2008" name="Genome Biol.">
        <title>Improved genome assembly and evidence-based global gene model set for the chordate Ciona intestinalis: new insight into intron and operon populations.</title>
        <authorList>
            <person name="Satou Y."/>
            <person name="Mineta K."/>
            <person name="Ogasawara M."/>
            <person name="Sasakura Y."/>
            <person name="Shoguchi E."/>
            <person name="Ueno K."/>
            <person name="Yamada L."/>
            <person name="Matsumoto J."/>
            <person name="Wasserscheid J."/>
            <person name="Dewar K."/>
            <person name="Wiley G.B."/>
            <person name="Macmil S.L."/>
            <person name="Roe B.A."/>
            <person name="Zeller R.W."/>
            <person name="Hastings K.E."/>
            <person name="Lemaire P."/>
            <person name="Lindquist E."/>
            <person name="Endo T."/>
            <person name="Hotta K."/>
            <person name="Inaba K."/>
        </authorList>
    </citation>
    <scope>NUCLEOTIDE SEQUENCE [LARGE SCALE GENOMIC DNA]</scope>
    <source>
        <strain evidence="22">wild type</strain>
    </source>
</reference>
<feature type="site" description="May act as a substrate filter by repelling compounds with a negatively charged alpha-carboxylate" evidence="20">
    <location>
        <position position="74"/>
    </location>
</feature>
<evidence type="ECO:0000256" key="2">
    <source>
        <dbReference type="ARBA" id="ARBA00002552"/>
    </source>
</evidence>
<evidence type="ECO:0000256" key="4">
    <source>
        <dbReference type="ARBA" id="ARBA00007037"/>
    </source>
</evidence>
<comment type="pathway">
    <text evidence="3 18">Aminoacyl-tRNA biosynthesis; selenocysteinyl-tRNA(Sec) biosynthesis; selenocysteinyl-tRNA(Sec) from L-seryl-tRNA(Sec) (archaeal/eukaryal route): step 2/2.</text>
</comment>
<dbReference type="GO" id="GO:0000049">
    <property type="term" value="F:tRNA binding"/>
    <property type="evidence" value="ECO:0000318"/>
    <property type="project" value="GO_Central"/>
</dbReference>
<reference evidence="22" key="3">
    <citation type="submission" date="2025-08" db="UniProtKB">
        <authorList>
            <consortium name="Ensembl"/>
        </authorList>
    </citation>
    <scope>IDENTIFICATION</scope>
</reference>
<evidence type="ECO:0000256" key="18">
    <source>
        <dbReference type="PIRNR" id="PIRNR017689"/>
    </source>
</evidence>
<dbReference type="UniPathway" id="UPA00906">
    <property type="reaction ID" value="UER00898"/>
</dbReference>
<gene>
    <name evidence="22" type="primary">LOC100178161</name>
</gene>
<dbReference type="HOGENOM" id="CLU_022508_0_0_1"/>
<evidence type="ECO:0000256" key="8">
    <source>
        <dbReference type="ARBA" id="ARBA00022679"/>
    </source>
</evidence>
<dbReference type="PANTHER" id="PTHR12944:SF2">
    <property type="entry name" value="O-PHOSPHOSERYL-TRNA(SEC) SELENIUM TRANSFERASE"/>
    <property type="match status" value="1"/>
</dbReference>
<evidence type="ECO:0000256" key="17">
    <source>
        <dbReference type="ARBA" id="ARBA00048808"/>
    </source>
</evidence>
<dbReference type="Proteomes" id="UP000008144">
    <property type="component" value="Chromosome 2"/>
</dbReference>
<feature type="binding site" evidence="19">
    <location>
        <position position="105"/>
    </location>
    <ligand>
        <name>substrate</name>
    </ligand>
</feature>
<feature type="binding site" evidence="19">
    <location>
        <position position="97"/>
    </location>
    <ligand>
        <name>substrate</name>
    </ligand>
</feature>
<dbReference type="NCBIfam" id="TIGR03531">
    <property type="entry name" value="selenium_SpcS"/>
    <property type="match status" value="1"/>
</dbReference>
<proteinExistence type="inferred from homology"/>
<name>F7BMR9_CIOIN</name>
<dbReference type="Gene3D" id="3.40.640.10">
    <property type="entry name" value="Type I PLP-dependent aspartate aminotransferase-like (Major domain)"/>
    <property type="match status" value="1"/>
</dbReference>
<comment type="subcellular location">
    <subcellularLocation>
        <location evidence="18">Cytoplasm</location>
    </subcellularLocation>
</comment>
<dbReference type="InterPro" id="IPR015421">
    <property type="entry name" value="PyrdxlP-dep_Trfase_major"/>
</dbReference>
<feature type="binding site" evidence="19">
    <location>
        <position position="75"/>
    </location>
    <ligand>
        <name>pyridoxal 5'-phosphate</name>
        <dbReference type="ChEBI" id="CHEBI:597326"/>
    </ligand>
</feature>
<keyword evidence="11 18" id="KW-0648">Protein biosynthesis</keyword>
<dbReference type="InParanoid" id="F7BMR9"/>
<dbReference type="Ensembl" id="ENSCINT00000008974.3">
    <property type="protein sequence ID" value="ENSCINP00000008974.3"/>
    <property type="gene ID" value="ENSCING00000004340.3"/>
</dbReference>
<evidence type="ECO:0000256" key="7">
    <source>
        <dbReference type="ARBA" id="ARBA00022555"/>
    </source>
</evidence>
<evidence type="ECO:0000256" key="20">
    <source>
        <dbReference type="PIRSR" id="PIRSR017689-50"/>
    </source>
</evidence>
<evidence type="ECO:0000256" key="6">
    <source>
        <dbReference type="ARBA" id="ARBA00021963"/>
    </source>
</evidence>
<organism evidence="22 23">
    <name type="scientific">Ciona intestinalis</name>
    <name type="common">Transparent sea squirt</name>
    <name type="synonym">Ascidia intestinalis</name>
    <dbReference type="NCBI Taxonomy" id="7719"/>
    <lineage>
        <taxon>Eukaryota</taxon>
        <taxon>Metazoa</taxon>
        <taxon>Chordata</taxon>
        <taxon>Tunicata</taxon>
        <taxon>Ascidiacea</taxon>
        <taxon>Phlebobranchia</taxon>
        <taxon>Cionidae</taxon>
        <taxon>Ciona</taxon>
    </lineage>
</organism>
<feature type="modified residue" description="N6-(pyridoxal phosphate)lysine" evidence="20">
    <location>
        <position position="285"/>
    </location>
</feature>
<evidence type="ECO:0000256" key="16">
    <source>
        <dbReference type="ARBA" id="ARBA00032693"/>
    </source>
</evidence>
<evidence type="ECO:0000313" key="22">
    <source>
        <dbReference type="Ensembl" id="ENSCINP00000008974.3"/>
    </source>
</evidence>
<sequence length="495" mass="54449">MEASQLEKCANLVPSSYIAQGQQFRTTRSNMVRILLEKQKVPEEGWEEEMIEFLLGELSQLDSNNALGNCGAGEREGRIFSSLVARRNYRLAHGVGRSGDVTAVQPKAIGSSILNKLCTKLMLDMIRIVGARNAKSCIIVPMATGMTLLLCFLALRSLRPNAKYIIWPRIDQKSCFKSMTSSGFEPIIIENKLEGDELRTDVSGILEAIKRVGADNVLCVHSTTSCFAPRVPDSRLEEISLICKEHDIPHIVNNAYGLQSSKCMHLLQQASRVGRVDAFVQSCDKNFLVPVGGAIVASFNNDSFLDKVASTYAGRASSAPAIDLLITMLNMGVVGMKKLLAERKENYSYLKQELTKLAAKHDEKLLETSHNPISMAMTLSSLEASNCDVTQLGSMLFTRRVTGARVVQTFAKKEIEGHVFTGYGSHSNHYPHSYVTVAAAIGMRRTECDVIVKCIDKCMTSLKKKKSNAVGQNLTENNETNDATNLDVINDDVTN</sequence>